<protein>
    <recommendedName>
        <fullName evidence="2">PiggyBac transposable element-derived protein domain-containing protein</fullName>
    </recommendedName>
</protein>
<reference evidence="3" key="2">
    <citation type="submission" date="2017-10" db="EMBL/GenBank/DDBJ databases">
        <title>Ladona fulva Genome sequencing and assembly.</title>
        <authorList>
            <person name="Murali S."/>
            <person name="Richards S."/>
            <person name="Bandaranaike D."/>
            <person name="Bellair M."/>
            <person name="Blankenburg K."/>
            <person name="Chao H."/>
            <person name="Dinh H."/>
            <person name="Doddapaneni H."/>
            <person name="Dugan-Rocha S."/>
            <person name="Elkadiri S."/>
            <person name="Gnanaolivu R."/>
            <person name="Hernandez B."/>
            <person name="Skinner E."/>
            <person name="Javaid M."/>
            <person name="Lee S."/>
            <person name="Li M."/>
            <person name="Ming W."/>
            <person name="Munidasa M."/>
            <person name="Muniz J."/>
            <person name="Nguyen L."/>
            <person name="Hughes D."/>
            <person name="Osuji N."/>
            <person name="Pu L.-L."/>
            <person name="Puazo M."/>
            <person name="Qu C."/>
            <person name="Quiroz J."/>
            <person name="Raj R."/>
            <person name="Weissenberger G."/>
            <person name="Xin Y."/>
            <person name="Zou X."/>
            <person name="Han Y."/>
            <person name="Worley K."/>
            <person name="Muzny D."/>
            <person name="Gibbs R."/>
        </authorList>
    </citation>
    <scope>NUCLEOTIDE SEQUENCE</scope>
    <source>
        <strain evidence="3">Sampled in the wild</strain>
    </source>
</reference>
<feature type="compositionally biased region" description="Basic and acidic residues" evidence="1">
    <location>
        <begin position="39"/>
        <end position="52"/>
    </location>
</feature>
<dbReference type="EMBL" id="KZ309148">
    <property type="protein sequence ID" value="KAG8237300.1"/>
    <property type="molecule type" value="Genomic_DNA"/>
</dbReference>
<comment type="caution">
    <text evidence="3">The sequence shown here is derived from an EMBL/GenBank/DDBJ whole genome shotgun (WGS) entry which is preliminary data.</text>
</comment>
<evidence type="ECO:0000256" key="1">
    <source>
        <dbReference type="SAM" id="MobiDB-lite"/>
    </source>
</evidence>
<dbReference type="InterPro" id="IPR029526">
    <property type="entry name" value="PGBD"/>
</dbReference>
<name>A0A8K0KPB7_LADFU</name>
<feature type="non-terminal residue" evidence="3">
    <location>
        <position position="1"/>
    </location>
</feature>
<organism evidence="3 4">
    <name type="scientific">Ladona fulva</name>
    <name type="common">Scarce chaser dragonfly</name>
    <name type="synonym">Libellula fulva</name>
    <dbReference type="NCBI Taxonomy" id="123851"/>
    <lineage>
        <taxon>Eukaryota</taxon>
        <taxon>Metazoa</taxon>
        <taxon>Ecdysozoa</taxon>
        <taxon>Arthropoda</taxon>
        <taxon>Hexapoda</taxon>
        <taxon>Insecta</taxon>
        <taxon>Pterygota</taxon>
        <taxon>Palaeoptera</taxon>
        <taxon>Odonata</taxon>
        <taxon>Epiprocta</taxon>
        <taxon>Anisoptera</taxon>
        <taxon>Libelluloidea</taxon>
        <taxon>Libellulidae</taxon>
        <taxon>Ladona</taxon>
    </lineage>
</organism>
<gene>
    <name evidence="3" type="ORF">J437_LFUL017059</name>
</gene>
<evidence type="ECO:0000313" key="3">
    <source>
        <dbReference type="EMBL" id="KAG8237300.1"/>
    </source>
</evidence>
<feature type="domain" description="PiggyBac transposable element-derived protein" evidence="2">
    <location>
        <begin position="138"/>
        <end position="244"/>
    </location>
</feature>
<feature type="compositionally biased region" description="Acidic residues" evidence="1">
    <location>
        <begin position="19"/>
        <end position="37"/>
    </location>
</feature>
<feature type="non-terminal residue" evidence="3">
    <location>
        <position position="269"/>
    </location>
</feature>
<dbReference type="PANTHER" id="PTHR46599">
    <property type="entry name" value="PIGGYBAC TRANSPOSABLE ELEMENT-DERIVED PROTEIN 4"/>
    <property type="match status" value="1"/>
</dbReference>
<dbReference type="AlphaFoldDB" id="A0A8K0KPB7"/>
<feature type="region of interest" description="Disordered" evidence="1">
    <location>
        <begin position="16"/>
        <end position="62"/>
    </location>
</feature>
<evidence type="ECO:0000313" key="4">
    <source>
        <dbReference type="Proteomes" id="UP000792457"/>
    </source>
</evidence>
<dbReference type="Pfam" id="PF13843">
    <property type="entry name" value="DDE_Tnp_1_7"/>
    <property type="match status" value="1"/>
</dbReference>
<keyword evidence="4" id="KW-1185">Reference proteome</keyword>
<proteinExistence type="predicted"/>
<dbReference type="Proteomes" id="UP000792457">
    <property type="component" value="Unassembled WGS sequence"/>
</dbReference>
<accession>A0A8K0KPB7</accession>
<reference evidence="3" key="1">
    <citation type="submission" date="2013-04" db="EMBL/GenBank/DDBJ databases">
        <authorList>
            <person name="Qu J."/>
            <person name="Murali S.C."/>
            <person name="Bandaranaike D."/>
            <person name="Bellair M."/>
            <person name="Blankenburg K."/>
            <person name="Chao H."/>
            <person name="Dinh H."/>
            <person name="Doddapaneni H."/>
            <person name="Downs B."/>
            <person name="Dugan-Rocha S."/>
            <person name="Elkadiri S."/>
            <person name="Gnanaolivu R.D."/>
            <person name="Hernandez B."/>
            <person name="Javaid M."/>
            <person name="Jayaseelan J.C."/>
            <person name="Lee S."/>
            <person name="Li M."/>
            <person name="Ming W."/>
            <person name="Munidasa M."/>
            <person name="Muniz J."/>
            <person name="Nguyen L."/>
            <person name="Ongeri F."/>
            <person name="Osuji N."/>
            <person name="Pu L.-L."/>
            <person name="Puazo M."/>
            <person name="Qu C."/>
            <person name="Quiroz J."/>
            <person name="Raj R."/>
            <person name="Weissenberger G."/>
            <person name="Xin Y."/>
            <person name="Zou X."/>
            <person name="Han Y."/>
            <person name="Richards S."/>
            <person name="Worley K."/>
            <person name="Muzny D."/>
            <person name="Gibbs R."/>
        </authorList>
    </citation>
    <scope>NUCLEOTIDE SEQUENCE</scope>
    <source>
        <strain evidence="3">Sampled in the wild</strain>
    </source>
</reference>
<sequence length="269" mass="31278">ESLKITSKLTEDVNRWLDEETDSSEEEIDLHDDDLSGDDSWKDENNCENKSDGEEDEGENEGPILMTETDITSEYNGWVYVIELEKSSHPHAWFNRSKKVPPMALDEIRRFIGICILHGNLGFLSIHKAVSYDPLYCKNFQKAFYQDEALSLDESLLLLCGCLFCRQFMKEKKAKYGIKCFELCSSDGYILNVEIYKSKNVSEGKFNMETLVTNLIKPYLNKGVYMDSFYYSLHLSKSLYTTRTLHSNRQHSKNFVAEKLKQGDYKWNR</sequence>
<dbReference type="PANTHER" id="PTHR46599:SF3">
    <property type="entry name" value="PIGGYBAC TRANSPOSABLE ELEMENT-DERIVED PROTEIN 4"/>
    <property type="match status" value="1"/>
</dbReference>
<evidence type="ECO:0000259" key="2">
    <source>
        <dbReference type="Pfam" id="PF13843"/>
    </source>
</evidence>